<feature type="region of interest" description="Disordered" evidence="1">
    <location>
        <begin position="1"/>
        <end position="65"/>
    </location>
</feature>
<dbReference type="EMBL" id="SHKK01000001">
    <property type="protein sequence ID" value="RZT80281.1"/>
    <property type="molecule type" value="Genomic_DNA"/>
</dbReference>
<proteinExistence type="predicted"/>
<keyword evidence="3" id="KW-1185">Reference proteome</keyword>
<reference evidence="2 3" key="1">
    <citation type="submission" date="2019-02" db="EMBL/GenBank/DDBJ databases">
        <title>Sequencing the genomes of 1000 actinobacteria strains.</title>
        <authorList>
            <person name="Klenk H.-P."/>
        </authorList>
    </citation>
    <scope>NUCLEOTIDE SEQUENCE [LARGE SCALE GENOMIC DNA]</scope>
    <source>
        <strain evidence="2 3">DSM 45888</strain>
    </source>
</reference>
<evidence type="ECO:0000256" key="1">
    <source>
        <dbReference type="SAM" id="MobiDB-lite"/>
    </source>
</evidence>
<evidence type="ECO:0000313" key="2">
    <source>
        <dbReference type="EMBL" id="RZT80281.1"/>
    </source>
</evidence>
<accession>A0A4Q7UIX2</accession>
<comment type="caution">
    <text evidence="2">The sequence shown here is derived from an EMBL/GenBank/DDBJ whole genome shotgun (WGS) entry which is preliminary data.</text>
</comment>
<sequence>MGGAGVRDHGPPRGLQRQVRHAEDQTPALGQHPAPGSLDELAEVGRHVNEPRHLQTYRPVDLPDPIAEPVSEVRGGFPRQVGTRSSGLVLAAGAG</sequence>
<feature type="compositionally biased region" description="Basic and acidic residues" evidence="1">
    <location>
        <begin position="1"/>
        <end position="11"/>
    </location>
</feature>
<gene>
    <name evidence="2" type="ORF">EV382_3527</name>
</gene>
<name>A0A4Q7UIX2_9ACTN</name>
<organism evidence="2 3">
    <name type="scientific">Micromonospora violae</name>
    <dbReference type="NCBI Taxonomy" id="1278207"/>
    <lineage>
        <taxon>Bacteria</taxon>
        <taxon>Bacillati</taxon>
        <taxon>Actinomycetota</taxon>
        <taxon>Actinomycetes</taxon>
        <taxon>Micromonosporales</taxon>
        <taxon>Micromonosporaceae</taxon>
        <taxon>Micromonospora</taxon>
    </lineage>
</organism>
<dbReference type="AlphaFoldDB" id="A0A4Q7UIX2"/>
<feature type="compositionally biased region" description="Basic and acidic residues" evidence="1">
    <location>
        <begin position="43"/>
        <end position="53"/>
    </location>
</feature>
<evidence type="ECO:0000313" key="3">
    <source>
        <dbReference type="Proteomes" id="UP000293781"/>
    </source>
</evidence>
<protein>
    <submittedName>
        <fullName evidence="2">Uncharacterized protein</fullName>
    </submittedName>
</protein>
<dbReference type="Proteomes" id="UP000293781">
    <property type="component" value="Unassembled WGS sequence"/>
</dbReference>